<comment type="caution">
    <text evidence="2">The sequence shown here is derived from an EMBL/GenBank/DDBJ whole genome shotgun (WGS) entry which is preliminary data.</text>
</comment>
<proteinExistence type="predicted"/>
<sequence length="137" mass="15566">MQVLPTFAKIKESKRELTINTNRDIFGSIVSECGCCFTDQDETALLKLRTVSQPPRSTNQSYCDETLYGPGILKYNQKISSLMASRPQDSVHDTEKSKSDRSAGSTTLDFHEKHIDADIESDKVDWDNIDLLRFIKF</sequence>
<evidence type="ECO:0000313" key="3">
    <source>
        <dbReference type="Proteomes" id="UP000774326"/>
    </source>
</evidence>
<feature type="region of interest" description="Disordered" evidence="1">
    <location>
        <begin position="83"/>
        <end position="106"/>
    </location>
</feature>
<reference evidence="2" key="2">
    <citation type="submission" date="2021-01" db="EMBL/GenBank/DDBJ databases">
        <authorList>
            <person name="Schikora-Tamarit M.A."/>
        </authorList>
    </citation>
    <scope>NUCLEOTIDE SEQUENCE</scope>
    <source>
        <strain evidence="2">CBS2887</strain>
    </source>
</reference>
<dbReference type="EMBL" id="JAEUBG010000434">
    <property type="protein sequence ID" value="KAH3688310.1"/>
    <property type="molecule type" value="Genomic_DNA"/>
</dbReference>
<evidence type="ECO:0000313" key="2">
    <source>
        <dbReference type="EMBL" id="KAH3688310.1"/>
    </source>
</evidence>
<gene>
    <name evidence="2" type="ORF">WICPIJ_000706</name>
</gene>
<reference evidence="2" key="1">
    <citation type="journal article" date="2021" name="Open Biol.">
        <title>Shared evolutionary footprints suggest mitochondrial oxidative damage underlies multiple complex I losses in fungi.</title>
        <authorList>
            <person name="Schikora-Tamarit M.A."/>
            <person name="Marcet-Houben M."/>
            <person name="Nosek J."/>
            <person name="Gabaldon T."/>
        </authorList>
    </citation>
    <scope>NUCLEOTIDE SEQUENCE</scope>
    <source>
        <strain evidence="2">CBS2887</strain>
    </source>
</reference>
<evidence type="ECO:0000256" key="1">
    <source>
        <dbReference type="SAM" id="MobiDB-lite"/>
    </source>
</evidence>
<keyword evidence="3" id="KW-1185">Reference proteome</keyword>
<organism evidence="2 3">
    <name type="scientific">Wickerhamomyces pijperi</name>
    <name type="common">Yeast</name>
    <name type="synonym">Pichia pijperi</name>
    <dbReference type="NCBI Taxonomy" id="599730"/>
    <lineage>
        <taxon>Eukaryota</taxon>
        <taxon>Fungi</taxon>
        <taxon>Dikarya</taxon>
        <taxon>Ascomycota</taxon>
        <taxon>Saccharomycotina</taxon>
        <taxon>Saccharomycetes</taxon>
        <taxon>Phaffomycetales</taxon>
        <taxon>Wickerhamomycetaceae</taxon>
        <taxon>Wickerhamomyces</taxon>
    </lineage>
</organism>
<feature type="compositionally biased region" description="Basic and acidic residues" evidence="1">
    <location>
        <begin position="89"/>
        <end position="101"/>
    </location>
</feature>
<protein>
    <submittedName>
        <fullName evidence="2">Uncharacterized protein</fullName>
    </submittedName>
</protein>
<dbReference type="Proteomes" id="UP000774326">
    <property type="component" value="Unassembled WGS sequence"/>
</dbReference>
<accession>A0A9P8TRK1</accession>
<dbReference type="AlphaFoldDB" id="A0A9P8TRK1"/>
<name>A0A9P8TRK1_WICPI</name>